<evidence type="ECO:0000313" key="3">
    <source>
        <dbReference type="Proteomes" id="UP000250796"/>
    </source>
</evidence>
<dbReference type="RefSeq" id="WP_169699166.1">
    <property type="nucleotide sequence ID" value="NZ_LS974202.1"/>
</dbReference>
<reference evidence="2 3" key="1">
    <citation type="submission" date="2017-01" db="EMBL/GenBank/DDBJ databases">
        <authorList>
            <person name="Erauso G."/>
        </authorList>
    </citation>
    <scope>NUCLEOTIDE SEQUENCE [LARGE SCALE GENOMIC DNA]</scope>
    <source>
        <strain evidence="2">MESINF1</strain>
    </source>
</reference>
<name>A0A7Z7LFD1_9BACT</name>
<dbReference type="InterPro" id="IPR001466">
    <property type="entry name" value="Beta-lactam-related"/>
</dbReference>
<dbReference type="InterPro" id="IPR050491">
    <property type="entry name" value="AmpC-like"/>
</dbReference>
<gene>
    <name evidence="2" type="ORF">MESINF_1508</name>
</gene>
<dbReference type="Pfam" id="PF00144">
    <property type="entry name" value="Beta-lactamase"/>
    <property type="match status" value="1"/>
</dbReference>
<dbReference type="PANTHER" id="PTHR46825:SF9">
    <property type="entry name" value="BETA-LACTAMASE-RELATED DOMAIN-CONTAINING PROTEIN"/>
    <property type="match status" value="1"/>
</dbReference>
<keyword evidence="3" id="KW-1185">Reference proteome</keyword>
<dbReference type="SUPFAM" id="SSF56601">
    <property type="entry name" value="beta-lactamase/transpeptidase-like"/>
    <property type="match status" value="1"/>
</dbReference>
<proteinExistence type="predicted"/>
<evidence type="ECO:0000259" key="1">
    <source>
        <dbReference type="Pfam" id="PF00144"/>
    </source>
</evidence>
<dbReference type="EMBL" id="LS974202">
    <property type="protein sequence ID" value="SSC12952.1"/>
    <property type="molecule type" value="Genomic_DNA"/>
</dbReference>
<dbReference type="InterPro" id="IPR012338">
    <property type="entry name" value="Beta-lactam/transpept-like"/>
</dbReference>
<dbReference type="AlphaFoldDB" id="A0A7Z7LFD1"/>
<protein>
    <submittedName>
        <fullName evidence="2">Penicillin-binding protein, beta-lactamase class C</fullName>
    </submittedName>
</protein>
<organism evidence="2 3">
    <name type="scientific">Mesotoga infera</name>
    <dbReference type="NCBI Taxonomy" id="1236046"/>
    <lineage>
        <taxon>Bacteria</taxon>
        <taxon>Thermotogati</taxon>
        <taxon>Thermotogota</taxon>
        <taxon>Thermotogae</taxon>
        <taxon>Kosmotogales</taxon>
        <taxon>Kosmotogaceae</taxon>
        <taxon>Mesotoga</taxon>
    </lineage>
</organism>
<accession>A0A7Z7LFD1</accession>
<feature type="domain" description="Beta-lactamase-related" evidence="1">
    <location>
        <begin position="7"/>
        <end position="329"/>
    </location>
</feature>
<dbReference type="Proteomes" id="UP000250796">
    <property type="component" value="Chromosome MESINF"/>
</dbReference>
<sequence>MIEKKIESLFEDLADTGIAAAVLKDGEVVFKETFGYANLEHEIPVKANSVFHVASVSKQFTAMCIALLEEKSLDPSQRIIDFFPDLGDHAGEIKISDLIHMTNGLPDFYGMSQYIMGFRESDFITSNEAYALLKKLRWLKFKAGEKWSYGNSGYFLLGRLVERVAGLSLNEFATREIFAPLEMKDTFFREDNSRLTKNIVSGYCNYKYLHPESFKDPSNDPVKVSNALDLMECTGAGQLWSTIDDLLIWERNFHSNTLGKDPEVISKKILSPGILNDGSECNYGYGLFLSKRKGRTVVMHEGGCLGFNSVIYRMPDESLSVVILANRNDFLCNRLEKLGIEIYEAIADEILENDSTYLIQKKEVSTVESFTQDWSELMENGDKWFAERESARICRLFVEEGLLKLDMNGENVMVLSPLQGLRFKERSRAFRGEITQESGEIRLSLISDVGMKQFLPFIEPLSIDELSEYAGRYYCRDIDTGYDISVAERGLLLRNINPHHDGMNFQYRPAIKDIFYTFAPPYIACYFSVEFLRNHNNIIEAFIFRDYDKDGREYLRFLKV</sequence>
<dbReference type="Gene3D" id="3.40.710.10">
    <property type="entry name" value="DD-peptidase/beta-lactamase superfamily"/>
    <property type="match status" value="1"/>
</dbReference>
<dbReference type="PANTHER" id="PTHR46825">
    <property type="entry name" value="D-ALANYL-D-ALANINE-CARBOXYPEPTIDASE/ENDOPEPTIDASE AMPH"/>
    <property type="match status" value="1"/>
</dbReference>
<evidence type="ECO:0000313" key="2">
    <source>
        <dbReference type="EMBL" id="SSC12952.1"/>
    </source>
</evidence>
<dbReference type="KEGG" id="minf:MESINF_1508"/>